<protein>
    <recommendedName>
        <fullName evidence="3">DNA helicase</fullName>
    </recommendedName>
</protein>
<sequence length="265" mass="29696">MTSLSLGTIEIATFHELCQRRAEAAGLGWPIPDTPDDVGAFYNDTAPDLLIEALQQTPEQWDALVVDEAQDYISDWWLPIHEMLAEDACVTLFADPEQNLYARDYQLPVDIFDGMVPYPFTLHRNYRNAFEIACWLKERHSAAAEPGEHLPSSLNAVTIHTWKKPEEQWALLQKAITQLEEDGFTAEDILLLTPFKVAKSYVLQALAEHSPQYKARMFNVAAVKGLEASVVILVDIGATAWAANSKVEYVGASRAKAILNILRRN</sequence>
<dbReference type="RefSeq" id="WP_171701054.1">
    <property type="nucleotide sequence ID" value="NZ_JABFHI010000001.1"/>
</dbReference>
<organism evidence="1 2">
    <name type="scientific">Vreelandella azerica</name>
    <dbReference type="NCBI Taxonomy" id="2732867"/>
    <lineage>
        <taxon>Bacteria</taxon>
        <taxon>Pseudomonadati</taxon>
        <taxon>Pseudomonadota</taxon>
        <taxon>Gammaproteobacteria</taxon>
        <taxon>Oceanospirillales</taxon>
        <taxon>Halomonadaceae</taxon>
        <taxon>Vreelandella</taxon>
    </lineage>
</organism>
<dbReference type="Gene3D" id="3.40.50.300">
    <property type="entry name" value="P-loop containing nucleotide triphosphate hydrolases"/>
    <property type="match status" value="2"/>
</dbReference>
<dbReference type="EMBL" id="JABFHI010000001">
    <property type="protein sequence ID" value="NOG30566.1"/>
    <property type="molecule type" value="Genomic_DNA"/>
</dbReference>
<accession>A0A7Y3TUN3</accession>
<evidence type="ECO:0000313" key="2">
    <source>
        <dbReference type="Proteomes" id="UP000588806"/>
    </source>
</evidence>
<dbReference type="Proteomes" id="UP000588806">
    <property type="component" value="Unassembled WGS sequence"/>
</dbReference>
<evidence type="ECO:0000313" key="1">
    <source>
        <dbReference type="EMBL" id="NOG30566.1"/>
    </source>
</evidence>
<keyword evidence="2" id="KW-1185">Reference proteome</keyword>
<gene>
    <name evidence="1" type="ORF">HLB35_00115</name>
</gene>
<evidence type="ECO:0008006" key="3">
    <source>
        <dbReference type="Google" id="ProtNLM"/>
    </source>
</evidence>
<dbReference type="InterPro" id="IPR027417">
    <property type="entry name" value="P-loop_NTPase"/>
</dbReference>
<proteinExistence type="predicted"/>
<reference evidence="1 2" key="1">
    <citation type="submission" date="2020-05" db="EMBL/GenBank/DDBJ databases">
        <authorList>
            <person name="Ruan W."/>
            <person name="Jeon C.O."/>
            <person name="Chun B.H."/>
        </authorList>
    </citation>
    <scope>NUCLEOTIDE SEQUENCE [LARGE SCALE GENOMIC DNA]</scope>
    <source>
        <strain evidence="1 2">TBZ9</strain>
    </source>
</reference>
<name>A0A7Y3TUN3_9GAMM</name>
<dbReference type="AlphaFoldDB" id="A0A7Y3TUN3"/>
<dbReference type="SUPFAM" id="SSF52540">
    <property type="entry name" value="P-loop containing nucleoside triphosphate hydrolases"/>
    <property type="match status" value="1"/>
</dbReference>
<comment type="caution">
    <text evidence="1">The sequence shown here is derived from an EMBL/GenBank/DDBJ whole genome shotgun (WGS) entry which is preliminary data.</text>
</comment>
<reference evidence="1 2" key="2">
    <citation type="submission" date="2020-06" db="EMBL/GenBank/DDBJ databases">
        <title>Halomonas songnenensis sp. nov., a moderately halophilic bacterium isolated from saline and alkaline soils.</title>
        <authorList>
            <person name="Jiang J."/>
            <person name="Pan Y."/>
        </authorList>
    </citation>
    <scope>NUCLEOTIDE SEQUENCE [LARGE SCALE GENOMIC DNA]</scope>
    <source>
        <strain evidence="1 2">TBZ9</strain>
    </source>
</reference>